<dbReference type="EMBL" id="AFAA02000007">
    <property type="protein sequence ID" value="EII37319.1"/>
    <property type="molecule type" value="Genomic_DNA"/>
</dbReference>
<sequence>MGATGPQGPKGDPGETQIRFVWGRRALLRQTAMAGSRIQMAHSSPD</sequence>
<comment type="caution">
    <text evidence="1">The sequence shown here is derived from an EMBL/GenBank/DDBJ whole genome shotgun (WGS) entry which is preliminary data.</text>
</comment>
<name>A0AAN4AI23_ECOLX</name>
<evidence type="ECO:0008006" key="3">
    <source>
        <dbReference type="Google" id="ProtNLM"/>
    </source>
</evidence>
<accession>A0AAN4AI23</accession>
<dbReference type="Proteomes" id="UP000003866">
    <property type="component" value="Unassembled WGS sequence"/>
</dbReference>
<proteinExistence type="predicted"/>
<organism evidence="1 2">
    <name type="scientific">Escherichia coli 4.0967</name>
    <dbReference type="NCBI Taxonomy" id="869687"/>
    <lineage>
        <taxon>Bacteria</taxon>
        <taxon>Pseudomonadati</taxon>
        <taxon>Pseudomonadota</taxon>
        <taxon>Gammaproteobacteria</taxon>
        <taxon>Enterobacterales</taxon>
        <taxon>Enterobacteriaceae</taxon>
        <taxon>Escherichia</taxon>
    </lineage>
</organism>
<evidence type="ECO:0000313" key="1">
    <source>
        <dbReference type="EMBL" id="EII37319.1"/>
    </source>
</evidence>
<gene>
    <name evidence="1" type="ORF">EC40967_4774</name>
</gene>
<reference evidence="1 2" key="1">
    <citation type="submission" date="2011-12" db="EMBL/GenBank/DDBJ databases">
        <authorList>
            <person name="Brinkac L."/>
            <person name="Radune D."/>
            <person name="Sanka R."/>
            <person name="Selengut J."/>
            <person name="DebRoy C."/>
            <person name="Feng P."/>
            <person name="Fratamico P.M."/>
            <person name="Kapur V."/>
            <person name="Kariyawasam S."/>
            <person name="Losada L."/>
            <person name="Nierman W.C."/>
            <person name="Nelson K."/>
        </authorList>
    </citation>
    <scope>NUCLEOTIDE SEQUENCE [LARGE SCALE GENOMIC DNA]</scope>
    <source>
        <strain evidence="1 2">4.0967</strain>
    </source>
</reference>
<dbReference type="AlphaFoldDB" id="A0AAN4AI23"/>
<evidence type="ECO:0000313" key="2">
    <source>
        <dbReference type="Proteomes" id="UP000003866"/>
    </source>
</evidence>
<protein>
    <recommendedName>
        <fullName evidence="3">Collagen triple helix repeat protein</fullName>
    </recommendedName>
</protein>